<feature type="region of interest" description="Disordered" evidence="5">
    <location>
        <begin position="1"/>
        <end position="57"/>
    </location>
</feature>
<name>A0A180GYZ4_PUCT1</name>
<reference evidence="8" key="4">
    <citation type="submission" date="2025-05" db="UniProtKB">
        <authorList>
            <consortium name="EnsemblFungi"/>
        </authorList>
    </citation>
    <scope>IDENTIFICATION</scope>
    <source>
        <strain evidence="8">isolate 1-1 / race 1 (BBBD)</strain>
    </source>
</reference>
<feature type="region of interest" description="Disordered" evidence="5">
    <location>
        <begin position="111"/>
        <end position="158"/>
    </location>
</feature>
<dbReference type="Pfam" id="PF00172">
    <property type="entry name" value="Zn_clus"/>
    <property type="match status" value="1"/>
</dbReference>
<keyword evidence="4" id="KW-0539">Nucleus</keyword>
<evidence type="ECO:0000313" key="7">
    <source>
        <dbReference type="EMBL" id="OAV98045.1"/>
    </source>
</evidence>
<dbReference type="CDD" id="cd00067">
    <property type="entry name" value="GAL4"/>
    <property type="match status" value="1"/>
</dbReference>
<dbReference type="GO" id="GO:0000978">
    <property type="term" value="F:RNA polymerase II cis-regulatory region sequence-specific DNA binding"/>
    <property type="evidence" value="ECO:0007669"/>
    <property type="project" value="TreeGrafter"/>
</dbReference>
<dbReference type="GO" id="GO:0000981">
    <property type="term" value="F:DNA-binding transcription factor activity, RNA polymerase II-specific"/>
    <property type="evidence" value="ECO:0007669"/>
    <property type="project" value="InterPro"/>
</dbReference>
<dbReference type="GO" id="GO:0005634">
    <property type="term" value="C:nucleus"/>
    <property type="evidence" value="ECO:0007669"/>
    <property type="project" value="TreeGrafter"/>
</dbReference>
<dbReference type="EMBL" id="ADAS02000009">
    <property type="protein sequence ID" value="OAV98045.1"/>
    <property type="molecule type" value="Genomic_DNA"/>
</dbReference>
<dbReference type="PANTHER" id="PTHR47424:SF3">
    <property type="entry name" value="REGULATORY PROTEIN GAL4"/>
    <property type="match status" value="1"/>
</dbReference>
<feature type="domain" description="Zn(2)-C6 fungal-type" evidence="6">
    <location>
        <begin position="165"/>
        <end position="195"/>
    </location>
</feature>
<evidence type="ECO:0000256" key="4">
    <source>
        <dbReference type="ARBA" id="ARBA00023242"/>
    </source>
</evidence>
<sequence>MMFSSDPSLGLMNAKFGSPVSQPSPTNTCSSTTQVNDGPSSGHAAAPIHDKPPQNFNRRNLYPMDYEEAAFNLQQVQCTNFSLGRSTVVLPGVDGMLNGAPALYLAEAPPSLQRSSLSPTEQTHSPLPHPHRRRGRRHLTSESRTGSATTPHSNLQSPRQRVSIACTFCRARKLRCTPGPPPCEHCKRRSHPCKFDYQPQHRDHLPSAGSSSSTSRDPAIHQ</sequence>
<organism evidence="7">
    <name type="scientific">Puccinia triticina (isolate 1-1 / race 1 (BBBD))</name>
    <name type="common">Brown leaf rust fungus</name>
    <dbReference type="NCBI Taxonomy" id="630390"/>
    <lineage>
        <taxon>Eukaryota</taxon>
        <taxon>Fungi</taxon>
        <taxon>Dikarya</taxon>
        <taxon>Basidiomycota</taxon>
        <taxon>Pucciniomycotina</taxon>
        <taxon>Pucciniomycetes</taxon>
        <taxon>Pucciniales</taxon>
        <taxon>Pucciniaceae</taxon>
        <taxon>Puccinia</taxon>
    </lineage>
</organism>
<dbReference type="VEuPathDB" id="FungiDB:PTTG_25778"/>
<evidence type="ECO:0000256" key="3">
    <source>
        <dbReference type="ARBA" id="ARBA00023163"/>
    </source>
</evidence>
<reference evidence="8 9" key="3">
    <citation type="journal article" date="2017" name="G3 (Bethesda)">
        <title>Comparative analysis highlights variable genome content of wheat rusts and divergence of the mating loci.</title>
        <authorList>
            <person name="Cuomo C.A."/>
            <person name="Bakkeren G."/>
            <person name="Khalil H.B."/>
            <person name="Panwar V."/>
            <person name="Joly D."/>
            <person name="Linning R."/>
            <person name="Sakthikumar S."/>
            <person name="Song X."/>
            <person name="Adiconis X."/>
            <person name="Fan L."/>
            <person name="Goldberg J.M."/>
            <person name="Levin J.Z."/>
            <person name="Young S."/>
            <person name="Zeng Q."/>
            <person name="Anikster Y."/>
            <person name="Bruce M."/>
            <person name="Wang M."/>
            <person name="Yin C."/>
            <person name="McCallum B."/>
            <person name="Szabo L.J."/>
            <person name="Hulbert S."/>
            <person name="Chen X."/>
            <person name="Fellers J.P."/>
        </authorList>
    </citation>
    <scope>NUCLEOTIDE SEQUENCE</scope>
    <source>
        <strain evidence="8">isolate 1-1 / race 1 (BBBD)</strain>
        <strain evidence="9">Isolate 1-1 / race 1 (BBBD)</strain>
    </source>
</reference>
<feature type="compositionally biased region" description="Polar residues" evidence="5">
    <location>
        <begin position="19"/>
        <end position="39"/>
    </location>
</feature>
<reference evidence="7" key="1">
    <citation type="submission" date="2009-11" db="EMBL/GenBank/DDBJ databases">
        <authorList>
            <consortium name="The Broad Institute Genome Sequencing Platform"/>
            <person name="Ward D."/>
            <person name="Feldgarden M."/>
            <person name="Earl A."/>
            <person name="Young S.K."/>
            <person name="Zeng Q."/>
            <person name="Koehrsen M."/>
            <person name="Alvarado L."/>
            <person name="Berlin A."/>
            <person name="Bochicchio J."/>
            <person name="Borenstein D."/>
            <person name="Chapman S.B."/>
            <person name="Chen Z."/>
            <person name="Engels R."/>
            <person name="Freedman E."/>
            <person name="Gellesch M."/>
            <person name="Goldberg J."/>
            <person name="Griggs A."/>
            <person name="Gujja S."/>
            <person name="Heilman E."/>
            <person name="Heiman D."/>
            <person name="Hepburn T."/>
            <person name="Howarth C."/>
            <person name="Jen D."/>
            <person name="Larson L."/>
            <person name="Lewis B."/>
            <person name="Mehta T."/>
            <person name="Park D."/>
            <person name="Pearson M."/>
            <person name="Roberts A."/>
            <person name="Saif S."/>
            <person name="Shea T."/>
            <person name="Shenoy N."/>
            <person name="Sisk P."/>
            <person name="Stolte C."/>
            <person name="Sykes S."/>
            <person name="Thomson T."/>
            <person name="Walk T."/>
            <person name="White J."/>
            <person name="Yandava C."/>
            <person name="Izard J."/>
            <person name="Baranova O.V."/>
            <person name="Blanton J.M."/>
            <person name="Tanner A.C."/>
            <person name="Dewhirst F.E."/>
            <person name="Haas B."/>
            <person name="Nusbaum C."/>
            <person name="Birren B."/>
        </authorList>
    </citation>
    <scope>NUCLEOTIDE SEQUENCE [LARGE SCALE GENOMIC DNA]</scope>
    <source>
        <strain evidence="7">1-1 BBBD Race 1</strain>
    </source>
</reference>
<dbReference type="SMART" id="SM00066">
    <property type="entry name" value="GAL4"/>
    <property type="match status" value="1"/>
</dbReference>
<feature type="region of interest" description="Disordered" evidence="5">
    <location>
        <begin position="180"/>
        <end position="222"/>
    </location>
</feature>
<keyword evidence="2" id="KW-0238">DNA-binding</keyword>
<dbReference type="PROSITE" id="PS50048">
    <property type="entry name" value="ZN2_CY6_FUNGAL_2"/>
    <property type="match status" value="1"/>
</dbReference>
<dbReference type="GO" id="GO:0008270">
    <property type="term" value="F:zinc ion binding"/>
    <property type="evidence" value="ECO:0007669"/>
    <property type="project" value="InterPro"/>
</dbReference>
<dbReference type="GO" id="GO:0000435">
    <property type="term" value="P:positive regulation of transcription from RNA polymerase II promoter by galactose"/>
    <property type="evidence" value="ECO:0007669"/>
    <property type="project" value="TreeGrafter"/>
</dbReference>
<evidence type="ECO:0000256" key="2">
    <source>
        <dbReference type="ARBA" id="ARBA00023125"/>
    </source>
</evidence>
<evidence type="ECO:0000256" key="5">
    <source>
        <dbReference type="SAM" id="MobiDB-lite"/>
    </source>
</evidence>
<evidence type="ECO:0000259" key="6">
    <source>
        <dbReference type="PROSITE" id="PS50048"/>
    </source>
</evidence>
<dbReference type="EnsemblFungi" id="PTTG_25778-t43_1">
    <property type="protein sequence ID" value="PTTG_25778-t43_1-p1"/>
    <property type="gene ID" value="PTTG_25778"/>
</dbReference>
<evidence type="ECO:0000256" key="1">
    <source>
        <dbReference type="ARBA" id="ARBA00023015"/>
    </source>
</evidence>
<feature type="compositionally biased region" description="Basic residues" evidence="5">
    <location>
        <begin position="129"/>
        <end position="138"/>
    </location>
</feature>
<dbReference type="Proteomes" id="UP000005240">
    <property type="component" value="Unassembled WGS sequence"/>
</dbReference>
<dbReference type="AlphaFoldDB" id="A0A180GYZ4"/>
<reference evidence="7" key="2">
    <citation type="submission" date="2016-05" db="EMBL/GenBank/DDBJ databases">
        <title>Comparative analysis highlights variable genome content of wheat rusts and divergence of the mating loci.</title>
        <authorList>
            <person name="Cuomo C.A."/>
            <person name="Bakkeren G."/>
            <person name="Szabo L."/>
            <person name="Khalil H."/>
            <person name="Joly D."/>
            <person name="Goldberg J."/>
            <person name="Young S."/>
            <person name="Zeng Q."/>
            <person name="Fellers J."/>
        </authorList>
    </citation>
    <scope>NUCLEOTIDE SEQUENCE [LARGE SCALE GENOMIC DNA]</scope>
    <source>
        <strain evidence="7">1-1 BBBD Race 1</strain>
    </source>
</reference>
<dbReference type="SUPFAM" id="SSF57701">
    <property type="entry name" value="Zn2/Cys6 DNA-binding domain"/>
    <property type="match status" value="1"/>
</dbReference>
<keyword evidence="1" id="KW-0805">Transcription regulation</keyword>
<dbReference type="PROSITE" id="PS00463">
    <property type="entry name" value="ZN2_CY6_FUNGAL_1"/>
    <property type="match status" value="1"/>
</dbReference>
<feature type="compositionally biased region" description="Polar residues" evidence="5">
    <location>
        <begin position="142"/>
        <end position="158"/>
    </location>
</feature>
<dbReference type="Gene3D" id="4.10.240.10">
    <property type="entry name" value="Zn(2)-C6 fungal-type DNA-binding domain"/>
    <property type="match status" value="1"/>
</dbReference>
<dbReference type="InterPro" id="IPR001138">
    <property type="entry name" value="Zn2Cys6_DnaBD"/>
</dbReference>
<gene>
    <name evidence="7" type="ORF">PTTG_25778</name>
</gene>
<dbReference type="InterPro" id="IPR036864">
    <property type="entry name" value="Zn2-C6_fun-type_DNA-bd_sf"/>
</dbReference>
<dbReference type="PANTHER" id="PTHR47424">
    <property type="entry name" value="REGULATORY PROTEIN GAL4"/>
    <property type="match status" value="1"/>
</dbReference>
<dbReference type="STRING" id="630390.A0A180GYZ4"/>
<dbReference type="OrthoDB" id="39175at2759"/>
<protein>
    <submittedName>
        <fullName evidence="8">Zn(2)-C6 fungal-type domain-containing protein</fullName>
    </submittedName>
</protein>
<proteinExistence type="predicted"/>
<keyword evidence="3" id="KW-0804">Transcription</keyword>
<dbReference type="InterPro" id="IPR051127">
    <property type="entry name" value="Fungal_SecMet_Regulators"/>
</dbReference>
<evidence type="ECO:0000313" key="9">
    <source>
        <dbReference type="Proteomes" id="UP000005240"/>
    </source>
</evidence>
<evidence type="ECO:0000313" key="8">
    <source>
        <dbReference type="EnsemblFungi" id="PTTG_25778-t43_1-p1"/>
    </source>
</evidence>
<feature type="compositionally biased region" description="Polar residues" evidence="5">
    <location>
        <begin position="112"/>
        <end position="125"/>
    </location>
</feature>
<accession>A0A180GYZ4</accession>
<keyword evidence="9" id="KW-1185">Reference proteome</keyword>